<dbReference type="PRINTS" id="PR01790">
    <property type="entry name" value="SMP30FAMILY"/>
</dbReference>
<dbReference type="Pfam" id="PF09339">
    <property type="entry name" value="HTH_IclR"/>
    <property type="match status" value="1"/>
</dbReference>
<keyword evidence="9" id="KW-1185">Reference proteome</keyword>
<evidence type="ECO:0000259" key="6">
    <source>
        <dbReference type="PROSITE" id="PS51077"/>
    </source>
</evidence>
<dbReference type="Pfam" id="PF08450">
    <property type="entry name" value="SGL"/>
    <property type="match status" value="1"/>
</dbReference>
<feature type="binding site" evidence="5">
    <location>
        <position position="379"/>
    </location>
    <ligand>
        <name>substrate</name>
    </ligand>
</feature>
<dbReference type="InterPro" id="IPR005511">
    <property type="entry name" value="SMP-30"/>
</dbReference>
<dbReference type="InterPro" id="IPR036390">
    <property type="entry name" value="WH_DNA-bd_sf"/>
</dbReference>
<dbReference type="GO" id="GO:0019853">
    <property type="term" value="P:L-ascorbic acid biosynthetic process"/>
    <property type="evidence" value="ECO:0007669"/>
    <property type="project" value="TreeGrafter"/>
</dbReference>
<gene>
    <name evidence="8" type="ORF">GFB56_19555</name>
</gene>
<evidence type="ECO:0000256" key="4">
    <source>
        <dbReference type="PIRSR" id="PIRSR605511-1"/>
    </source>
</evidence>
<dbReference type="SUPFAM" id="SSF46785">
    <property type="entry name" value="Winged helix' DNA-binding domain"/>
    <property type="match status" value="1"/>
</dbReference>
<evidence type="ECO:0000259" key="7">
    <source>
        <dbReference type="PROSITE" id="PS51078"/>
    </source>
</evidence>
<evidence type="ECO:0000256" key="5">
    <source>
        <dbReference type="PIRSR" id="PIRSR605511-2"/>
    </source>
</evidence>
<feature type="domain" description="HTH iclR-type" evidence="6">
    <location>
        <begin position="18"/>
        <end position="80"/>
    </location>
</feature>
<evidence type="ECO:0000256" key="1">
    <source>
        <dbReference type="ARBA" id="ARBA00008853"/>
    </source>
</evidence>
<name>A0AAW4FNT3_9HYPH</name>
<evidence type="ECO:0000313" key="9">
    <source>
        <dbReference type="Proteomes" id="UP000744980"/>
    </source>
</evidence>
<dbReference type="Gene3D" id="1.10.10.10">
    <property type="entry name" value="Winged helix-like DNA-binding domain superfamily/Winged helix DNA-binding domain"/>
    <property type="match status" value="1"/>
</dbReference>
<keyword evidence="5" id="KW-0862">Zinc</keyword>
<dbReference type="PROSITE" id="PS51078">
    <property type="entry name" value="ICLR_ED"/>
    <property type="match status" value="1"/>
</dbReference>
<dbReference type="InterPro" id="IPR036388">
    <property type="entry name" value="WH-like_DNA-bd_sf"/>
</dbReference>
<dbReference type="Proteomes" id="UP000744980">
    <property type="component" value="Unassembled WGS sequence"/>
</dbReference>
<feature type="binding site" evidence="5">
    <location>
        <position position="294"/>
    </location>
    <ligand>
        <name>a divalent metal cation</name>
        <dbReference type="ChEBI" id="CHEBI:60240"/>
    </ligand>
</feature>
<feature type="binding site" evidence="5">
    <location>
        <position position="397"/>
    </location>
    <ligand>
        <name>substrate</name>
    </ligand>
</feature>
<feature type="active site" description="Proton donor/acceptor" evidence="4">
    <location>
        <position position="475"/>
    </location>
</feature>
<feature type="binding site" evidence="5">
    <location>
        <position position="377"/>
    </location>
    <ligand>
        <name>substrate</name>
    </ligand>
</feature>
<comment type="caution">
    <text evidence="8">The sequence shown here is derived from an EMBL/GenBank/DDBJ whole genome shotgun (WGS) entry which is preliminary data.</text>
</comment>
<dbReference type="SMART" id="SM00346">
    <property type="entry name" value="HTH_ICLR"/>
    <property type="match status" value="1"/>
</dbReference>
<dbReference type="RefSeq" id="WP_057206685.1">
    <property type="nucleotide sequence ID" value="NZ_CP083374.1"/>
</dbReference>
<dbReference type="PANTHER" id="PTHR10907">
    <property type="entry name" value="REGUCALCIN"/>
    <property type="match status" value="1"/>
</dbReference>
<feature type="domain" description="IclR-ED" evidence="7">
    <location>
        <begin position="81"/>
        <end position="263"/>
    </location>
</feature>
<feature type="binding site" evidence="5">
    <location>
        <position position="475"/>
    </location>
    <ligand>
        <name>a divalent metal cation</name>
        <dbReference type="ChEBI" id="CHEBI:60240"/>
    </ligand>
</feature>
<dbReference type="Gene3D" id="2.120.10.30">
    <property type="entry name" value="TolB, C-terminal domain"/>
    <property type="match status" value="1"/>
</dbReference>
<proteinExistence type="inferred from homology"/>
<dbReference type="GO" id="GO:0005509">
    <property type="term" value="F:calcium ion binding"/>
    <property type="evidence" value="ECO:0007669"/>
    <property type="project" value="TreeGrafter"/>
</dbReference>
<sequence>MEENASVGLEDRGAPAGAAALAKGLALLDLIAEATKPLRFADLQRQSGVPKPTLARMLKTLMVYRLVRQDDESGAYLLGNRFLELSHRVWDKFDLLSAALPELQRLSIDLGETVALCRLDGSRVVYLEERSSGGLGVLIEVGRRVAIHCSAAGKALLAFQEPTFARSLMAQLSYDRFTPKTITDAQSLEADLVLTRARGYAVSYEEHLVGVNSVAAPIAGRDGVPIGALVVLAPASRLDSSGIHPVGRELIASARRITGTAGTVAISSGPRPRERTSTSSFVHCVLPWGAQLGEAPVWIEREKRLYWVDILHPAVHRFDPVTGKNETCNVSKLVSAVLPAIDGRLVVASQDGVEFLDFDRGTFTLFAEPEPGMPENRLNDAKTDARGRLWVGSMRLDVSRPTGNLYRISGSGEVHRAAAGLTVANGLAWSSDGRIFYFVDTVPGIIYAYEFDIGEGLIGNRRVFARIPESEGRPDGLTVDAEGGVWCAIWDGWRVVRYHPDGKIDRVVDLPVPRPTSVAFGGDDLATLFITSARTRLPASTLTEAPLSGGIFACTPGVRGLPANLFGG</sequence>
<dbReference type="InterPro" id="IPR014757">
    <property type="entry name" value="Tscrpt_reg_IclR_C"/>
</dbReference>
<dbReference type="GO" id="GO:0006355">
    <property type="term" value="P:regulation of DNA-templated transcription"/>
    <property type="evidence" value="ECO:0007669"/>
    <property type="project" value="InterPro"/>
</dbReference>
<accession>A0AAW4FNT3</accession>
<evidence type="ECO:0000313" key="8">
    <source>
        <dbReference type="EMBL" id="MBM3092978.1"/>
    </source>
</evidence>
<dbReference type="InterPro" id="IPR011042">
    <property type="entry name" value="6-blade_b-propeller_TolB-like"/>
</dbReference>
<dbReference type="InterPro" id="IPR013658">
    <property type="entry name" value="SGL"/>
</dbReference>
<dbReference type="InterPro" id="IPR029016">
    <property type="entry name" value="GAF-like_dom_sf"/>
</dbReference>
<organism evidence="8 9">
    <name type="scientific">Ensifer canadensis</name>
    <dbReference type="NCBI Taxonomy" id="555315"/>
    <lineage>
        <taxon>Bacteria</taxon>
        <taxon>Pseudomonadati</taxon>
        <taxon>Pseudomonadota</taxon>
        <taxon>Alphaproteobacteria</taxon>
        <taxon>Hyphomicrobiales</taxon>
        <taxon>Rhizobiaceae</taxon>
        <taxon>Sinorhizobium/Ensifer group</taxon>
        <taxon>Ensifer</taxon>
    </lineage>
</organism>
<dbReference type="SUPFAM" id="SSF63829">
    <property type="entry name" value="Calcium-dependent phosphotriesterase"/>
    <property type="match status" value="1"/>
</dbReference>
<comment type="similarity">
    <text evidence="1">Belongs to the SMP-30/CGR1 family.</text>
</comment>
<protein>
    <submittedName>
        <fullName evidence="8">Helix-turn-helix domain-containing protein</fullName>
    </submittedName>
</protein>
<evidence type="ECO:0000256" key="3">
    <source>
        <dbReference type="ARBA" id="ARBA00023163"/>
    </source>
</evidence>
<dbReference type="Pfam" id="PF01614">
    <property type="entry name" value="IclR_C"/>
    <property type="match status" value="1"/>
</dbReference>
<dbReference type="EMBL" id="WXFA01000012">
    <property type="protein sequence ID" value="MBM3092978.1"/>
    <property type="molecule type" value="Genomic_DNA"/>
</dbReference>
<dbReference type="AlphaFoldDB" id="A0AAW4FNT3"/>
<comment type="cofactor">
    <cofactor evidence="5">
        <name>Zn(2+)</name>
        <dbReference type="ChEBI" id="CHEBI:29105"/>
    </cofactor>
    <text evidence="5">Binds 1 divalent metal cation per subunit.</text>
</comment>
<reference evidence="8 9" key="1">
    <citation type="submission" date="2020-01" db="EMBL/GenBank/DDBJ databases">
        <title>Draft genome assembly of Ensifer adhaerens T173.</title>
        <authorList>
            <person name="Craig J.E."/>
            <person name="Stinchcombe J.R."/>
        </authorList>
    </citation>
    <scope>NUCLEOTIDE SEQUENCE [LARGE SCALE GENOMIC DNA]</scope>
    <source>
        <strain evidence="8 9">T173</strain>
    </source>
</reference>
<dbReference type="GO" id="GO:0003677">
    <property type="term" value="F:DNA binding"/>
    <property type="evidence" value="ECO:0007669"/>
    <property type="project" value="InterPro"/>
</dbReference>
<dbReference type="Gene3D" id="3.30.450.40">
    <property type="match status" value="1"/>
</dbReference>
<keyword evidence="3" id="KW-0804">Transcription</keyword>
<dbReference type="PROSITE" id="PS51077">
    <property type="entry name" value="HTH_ICLR"/>
    <property type="match status" value="1"/>
</dbReference>
<keyword evidence="2" id="KW-0805">Transcription regulation</keyword>
<dbReference type="InterPro" id="IPR005471">
    <property type="entry name" value="Tscrpt_reg_IclR_N"/>
</dbReference>
<evidence type="ECO:0000256" key="2">
    <source>
        <dbReference type="ARBA" id="ARBA00023015"/>
    </source>
</evidence>
<keyword evidence="5" id="KW-0479">Metal-binding</keyword>
<feature type="binding site" evidence="5">
    <location>
        <position position="425"/>
    </location>
    <ligand>
        <name>a divalent metal cation</name>
        <dbReference type="ChEBI" id="CHEBI:60240"/>
    </ligand>
</feature>
<dbReference type="GO" id="GO:0004341">
    <property type="term" value="F:gluconolactonase activity"/>
    <property type="evidence" value="ECO:0007669"/>
    <property type="project" value="TreeGrafter"/>
</dbReference>
<dbReference type="PANTHER" id="PTHR10907:SF47">
    <property type="entry name" value="REGUCALCIN"/>
    <property type="match status" value="1"/>
</dbReference>
<dbReference type="SUPFAM" id="SSF55781">
    <property type="entry name" value="GAF domain-like"/>
    <property type="match status" value="1"/>
</dbReference>